<dbReference type="Gene3D" id="3.40.50.1820">
    <property type="entry name" value="alpha/beta hydrolase"/>
    <property type="match status" value="1"/>
</dbReference>
<dbReference type="Proteomes" id="UP001501231">
    <property type="component" value="Unassembled WGS sequence"/>
</dbReference>
<evidence type="ECO:0000313" key="1">
    <source>
        <dbReference type="EMBL" id="GAA2414377.1"/>
    </source>
</evidence>
<dbReference type="EMBL" id="BAAARW010000011">
    <property type="protein sequence ID" value="GAA2414377.1"/>
    <property type="molecule type" value="Genomic_DNA"/>
</dbReference>
<gene>
    <name evidence="1" type="ORF">GCM10010191_25410</name>
</gene>
<dbReference type="PANTHER" id="PTHR36837:SF2">
    <property type="entry name" value="POLY(3-HYDROXYALKANOATE) POLYMERASE SUBUNIT PHAC"/>
    <property type="match status" value="1"/>
</dbReference>
<protein>
    <submittedName>
        <fullName evidence="1">Alpha/beta hydrolase</fullName>
    </submittedName>
</protein>
<dbReference type="PANTHER" id="PTHR36837">
    <property type="entry name" value="POLY(3-HYDROXYALKANOATE) POLYMERASE SUBUNIT PHAC"/>
    <property type="match status" value="1"/>
</dbReference>
<dbReference type="InterPro" id="IPR029058">
    <property type="entry name" value="AB_hydrolase_fold"/>
</dbReference>
<accession>A0ABN3IUJ5</accession>
<sequence length="351" mass="36938">MFVSSRNLRAAVSNVAGKVLYGHVADLRPMPAEAVGAGPLRSSVYRYRGPEGVVPAGPPVLFVPPPAAPARCYDLRRGCSLAEHVVSAGRRSYLLDHGPDGPAATARDGAPEWIEECVEGWIGEVLPEAVRTVSRDASGQPVQLVGWCLGGLFALLAAAVDPGLPVASVAMVGTPSRMDGPEVATARSVIGRLVAPAARLKREYRTLANIDSTEYLAQDEAFDHFHALAGAAPGRPVREVYSALLGDRETAARGEIAVGGRRIPLGAVRVPVLAVAGRSDKLAPVSAVHPFTRLLHGAPEVRFEAVPGGHLGALTGLAARTTTWARLDRWLDEGIVRHGIRPHRRAAAAGL</sequence>
<dbReference type="InterPro" id="IPR051321">
    <property type="entry name" value="PHA/PHB_synthase"/>
</dbReference>
<proteinExistence type="predicted"/>
<keyword evidence="2" id="KW-1185">Reference proteome</keyword>
<dbReference type="SUPFAM" id="SSF53474">
    <property type="entry name" value="alpha/beta-Hydrolases"/>
    <property type="match status" value="1"/>
</dbReference>
<organism evidence="1 2">
    <name type="scientific">Actinomadura vinacea</name>
    <dbReference type="NCBI Taxonomy" id="115336"/>
    <lineage>
        <taxon>Bacteria</taxon>
        <taxon>Bacillati</taxon>
        <taxon>Actinomycetota</taxon>
        <taxon>Actinomycetes</taxon>
        <taxon>Streptosporangiales</taxon>
        <taxon>Thermomonosporaceae</taxon>
        <taxon>Actinomadura</taxon>
    </lineage>
</organism>
<comment type="caution">
    <text evidence="1">The sequence shown here is derived from an EMBL/GenBank/DDBJ whole genome shotgun (WGS) entry which is preliminary data.</text>
</comment>
<dbReference type="GO" id="GO:0016787">
    <property type="term" value="F:hydrolase activity"/>
    <property type="evidence" value="ECO:0007669"/>
    <property type="project" value="UniProtKB-KW"/>
</dbReference>
<name>A0ABN3IUJ5_9ACTN</name>
<dbReference type="RefSeq" id="WP_344589035.1">
    <property type="nucleotide sequence ID" value="NZ_BAAARW010000011.1"/>
</dbReference>
<evidence type="ECO:0000313" key="2">
    <source>
        <dbReference type="Proteomes" id="UP001501231"/>
    </source>
</evidence>
<keyword evidence="1" id="KW-0378">Hydrolase</keyword>
<reference evidence="1 2" key="1">
    <citation type="journal article" date="2019" name="Int. J. Syst. Evol. Microbiol.">
        <title>The Global Catalogue of Microorganisms (GCM) 10K type strain sequencing project: providing services to taxonomists for standard genome sequencing and annotation.</title>
        <authorList>
            <consortium name="The Broad Institute Genomics Platform"/>
            <consortium name="The Broad Institute Genome Sequencing Center for Infectious Disease"/>
            <person name="Wu L."/>
            <person name="Ma J."/>
        </authorList>
    </citation>
    <scope>NUCLEOTIDE SEQUENCE [LARGE SCALE GENOMIC DNA]</scope>
    <source>
        <strain evidence="1 2">JCM 3325</strain>
    </source>
</reference>